<accession>A0A3S4ALQ4</accession>
<evidence type="ECO:0000256" key="1">
    <source>
        <dbReference type="SAM" id="MobiDB-lite"/>
    </source>
</evidence>
<organism evidence="2 3">
    <name type="scientific">Thermothielavioides terrestris</name>
    <dbReference type="NCBI Taxonomy" id="2587410"/>
    <lineage>
        <taxon>Eukaryota</taxon>
        <taxon>Fungi</taxon>
        <taxon>Dikarya</taxon>
        <taxon>Ascomycota</taxon>
        <taxon>Pezizomycotina</taxon>
        <taxon>Sordariomycetes</taxon>
        <taxon>Sordariomycetidae</taxon>
        <taxon>Sordariales</taxon>
        <taxon>Chaetomiaceae</taxon>
        <taxon>Thermothielavioides</taxon>
    </lineage>
</organism>
<protein>
    <submittedName>
        <fullName evidence="2">A4b0aba0-6f85-418c-af19-db999d8721ff</fullName>
    </submittedName>
</protein>
<reference evidence="2 3" key="1">
    <citation type="submission" date="2018-04" db="EMBL/GenBank/DDBJ databases">
        <authorList>
            <person name="Huttner S."/>
            <person name="Dainat J."/>
        </authorList>
    </citation>
    <scope>NUCLEOTIDE SEQUENCE [LARGE SCALE GENOMIC DNA]</scope>
</reference>
<name>A0A3S4ALQ4_9PEZI</name>
<dbReference type="AlphaFoldDB" id="A0A3S4ALQ4"/>
<gene>
    <name evidence="2" type="ORF">TT172_LOCUS3310</name>
</gene>
<evidence type="ECO:0000313" key="2">
    <source>
        <dbReference type="EMBL" id="SPQ20891.1"/>
    </source>
</evidence>
<evidence type="ECO:0000313" key="3">
    <source>
        <dbReference type="Proteomes" id="UP000289323"/>
    </source>
</evidence>
<sequence length="172" mass="17969">MGGGDRNLGETGHLGDSRRCSIAVGDLTGAPTFVPRSDVDGRRVGVFAEDRFLDAGAGVGWLCLADREGLGSCWLFFRERIPEFADEVREAVGRRKGLVGEGSRDARGDGAADEEEEGADVCDVNLDGPDSVIGVIVAVLAEDSRDKAGCASSDDPVDMFGDLSISACARGC</sequence>
<proteinExistence type="predicted"/>
<feature type="region of interest" description="Disordered" evidence="1">
    <location>
        <begin position="99"/>
        <end position="119"/>
    </location>
</feature>
<dbReference type="Proteomes" id="UP000289323">
    <property type="component" value="Unassembled WGS sequence"/>
</dbReference>
<dbReference type="EMBL" id="OUUZ01000008">
    <property type="protein sequence ID" value="SPQ20891.1"/>
    <property type="molecule type" value="Genomic_DNA"/>
</dbReference>